<feature type="domain" description="CCHC-type" evidence="3">
    <location>
        <begin position="316"/>
        <end position="331"/>
    </location>
</feature>
<evidence type="ECO:0000256" key="2">
    <source>
        <dbReference type="SAM" id="MobiDB-lite"/>
    </source>
</evidence>
<feature type="region of interest" description="Disordered" evidence="2">
    <location>
        <begin position="384"/>
        <end position="405"/>
    </location>
</feature>
<gene>
    <name evidence="4" type="ORF">MCOR_12878</name>
</gene>
<evidence type="ECO:0000259" key="3">
    <source>
        <dbReference type="PROSITE" id="PS50158"/>
    </source>
</evidence>
<dbReference type="PROSITE" id="PS50158">
    <property type="entry name" value="ZF_CCHC"/>
    <property type="match status" value="2"/>
</dbReference>
<dbReference type="GO" id="GO:0003676">
    <property type="term" value="F:nucleic acid binding"/>
    <property type="evidence" value="ECO:0007669"/>
    <property type="project" value="InterPro"/>
</dbReference>
<evidence type="ECO:0000313" key="4">
    <source>
        <dbReference type="EMBL" id="CAC5376136.1"/>
    </source>
</evidence>
<keyword evidence="1" id="KW-0862">Zinc</keyword>
<evidence type="ECO:0000313" key="5">
    <source>
        <dbReference type="Proteomes" id="UP000507470"/>
    </source>
</evidence>
<feature type="region of interest" description="Disordered" evidence="2">
    <location>
        <begin position="167"/>
        <end position="221"/>
    </location>
</feature>
<dbReference type="OrthoDB" id="6161332at2759"/>
<dbReference type="EMBL" id="CACVKT020002176">
    <property type="protein sequence ID" value="CAC5376136.1"/>
    <property type="molecule type" value="Genomic_DNA"/>
</dbReference>
<sequence>MDSAYLDYSPYPGDARARPKTPGNWDGGYREQLQKKEWSHHIIGDPKQGNPPHQGSSIGNKPYGPGEDSALDKNVQTKEGTPSHPRDHASNYASQWSAPCTQPAHTGWGQYETPCSRYGKWQDNQGEDTRQVPAHTYGERQDNRGEDTRQTLARAYWGRQSHSQYNQGYTLVPPHGVTAGGSYGQQAYPVPYNKDRPRENTRGPDSRGGAQGTLGGISKVTNTPKNIKQVTDGQYEDHHEAFHEYQGPHLRDTMALERAPVSTWKVELEKSDKKFDNKLGQVHEKLDDMMDQFKQLLASPIEGSCSPGGVTGTESCHHCGERGHFKMKCPNFKGKSVSGSPSTDRGPPLEGVCYHCFKPGHVRKDCLDLQGRVKTVTFINQSSRTATGPLNLNGTTQEAGVSPLK</sequence>
<accession>A0A6J8AZG1</accession>
<feature type="domain" description="CCHC-type" evidence="3">
    <location>
        <begin position="353"/>
        <end position="366"/>
    </location>
</feature>
<keyword evidence="5" id="KW-1185">Reference proteome</keyword>
<proteinExistence type="predicted"/>
<organism evidence="4 5">
    <name type="scientific">Mytilus coruscus</name>
    <name type="common">Sea mussel</name>
    <dbReference type="NCBI Taxonomy" id="42192"/>
    <lineage>
        <taxon>Eukaryota</taxon>
        <taxon>Metazoa</taxon>
        <taxon>Spiralia</taxon>
        <taxon>Lophotrochozoa</taxon>
        <taxon>Mollusca</taxon>
        <taxon>Bivalvia</taxon>
        <taxon>Autobranchia</taxon>
        <taxon>Pteriomorphia</taxon>
        <taxon>Mytilida</taxon>
        <taxon>Mytiloidea</taxon>
        <taxon>Mytilidae</taxon>
        <taxon>Mytilinae</taxon>
        <taxon>Mytilus</taxon>
    </lineage>
</organism>
<dbReference type="SUPFAM" id="SSF57756">
    <property type="entry name" value="Retrovirus zinc finger-like domains"/>
    <property type="match status" value="1"/>
</dbReference>
<protein>
    <recommendedName>
        <fullName evidence="3">CCHC-type domain-containing protein</fullName>
    </recommendedName>
</protein>
<name>A0A6J8AZG1_MYTCO</name>
<feature type="compositionally biased region" description="Basic and acidic residues" evidence="2">
    <location>
        <begin position="137"/>
        <end position="147"/>
    </location>
</feature>
<feature type="compositionally biased region" description="Polar residues" evidence="2">
    <location>
        <begin position="384"/>
        <end position="399"/>
    </location>
</feature>
<evidence type="ECO:0000256" key="1">
    <source>
        <dbReference type="PROSITE-ProRule" id="PRU00047"/>
    </source>
</evidence>
<feature type="region of interest" description="Disordered" evidence="2">
    <location>
        <begin position="1"/>
        <end position="91"/>
    </location>
</feature>
<dbReference type="AlphaFoldDB" id="A0A6J8AZG1"/>
<dbReference type="Proteomes" id="UP000507470">
    <property type="component" value="Unassembled WGS sequence"/>
</dbReference>
<dbReference type="SMART" id="SM00343">
    <property type="entry name" value="ZnF_C2HC"/>
    <property type="match status" value="2"/>
</dbReference>
<dbReference type="GO" id="GO:0008270">
    <property type="term" value="F:zinc ion binding"/>
    <property type="evidence" value="ECO:0007669"/>
    <property type="project" value="UniProtKB-KW"/>
</dbReference>
<feature type="compositionally biased region" description="Basic and acidic residues" evidence="2">
    <location>
        <begin position="193"/>
        <end position="205"/>
    </location>
</feature>
<keyword evidence="1" id="KW-0863">Zinc-finger</keyword>
<reference evidence="4 5" key="1">
    <citation type="submission" date="2020-06" db="EMBL/GenBank/DDBJ databases">
        <authorList>
            <person name="Li R."/>
            <person name="Bekaert M."/>
        </authorList>
    </citation>
    <scope>NUCLEOTIDE SEQUENCE [LARGE SCALE GENOMIC DNA]</scope>
    <source>
        <strain evidence="5">wild</strain>
    </source>
</reference>
<keyword evidence="1" id="KW-0479">Metal-binding</keyword>
<dbReference type="InterPro" id="IPR036875">
    <property type="entry name" value="Znf_CCHC_sf"/>
</dbReference>
<feature type="compositionally biased region" description="Basic and acidic residues" evidence="2">
    <location>
        <begin position="28"/>
        <end position="44"/>
    </location>
</feature>
<dbReference type="Gene3D" id="4.10.60.10">
    <property type="entry name" value="Zinc finger, CCHC-type"/>
    <property type="match status" value="1"/>
</dbReference>
<dbReference type="InterPro" id="IPR001878">
    <property type="entry name" value="Znf_CCHC"/>
</dbReference>
<feature type="region of interest" description="Disordered" evidence="2">
    <location>
        <begin position="122"/>
        <end position="147"/>
    </location>
</feature>